<dbReference type="Gramene" id="PUZ56599">
    <property type="protein sequence ID" value="PUZ56599"/>
    <property type="gene ID" value="GQ55_5G336900"/>
</dbReference>
<name>A0A2T7DM00_9POAL</name>
<dbReference type="AlphaFoldDB" id="A0A2T7DM00"/>
<dbReference type="Proteomes" id="UP000244336">
    <property type="component" value="Chromosome 5"/>
</dbReference>
<protein>
    <submittedName>
        <fullName evidence="2">Uncharacterized protein</fullName>
    </submittedName>
</protein>
<organism evidence="2 3">
    <name type="scientific">Panicum hallii var. hallii</name>
    <dbReference type="NCBI Taxonomy" id="1504633"/>
    <lineage>
        <taxon>Eukaryota</taxon>
        <taxon>Viridiplantae</taxon>
        <taxon>Streptophyta</taxon>
        <taxon>Embryophyta</taxon>
        <taxon>Tracheophyta</taxon>
        <taxon>Spermatophyta</taxon>
        <taxon>Magnoliopsida</taxon>
        <taxon>Liliopsida</taxon>
        <taxon>Poales</taxon>
        <taxon>Poaceae</taxon>
        <taxon>PACMAD clade</taxon>
        <taxon>Panicoideae</taxon>
        <taxon>Panicodae</taxon>
        <taxon>Paniceae</taxon>
        <taxon>Panicinae</taxon>
        <taxon>Panicum</taxon>
        <taxon>Panicum sect. Panicum</taxon>
    </lineage>
</organism>
<evidence type="ECO:0000313" key="2">
    <source>
        <dbReference type="EMBL" id="PUZ56599.1"/>
    </source>
</evidence>
<evidence type="ECO:0000256" key="1">
    <source>
        <dbReference type="SAM" id="MobiDB-lite"/>
    </source>
</evidence>
<feature type="region of interest" description="Disordered" evidence="1">
    <location>
        <begin position="74"/>
        <end position="144"/>
    </location>
</feature>
<reference evidence="2 3" key="1">
    <citation type="submission" date="2018-04" db="EMBL/GenBank/DDBJ databases">
        <title>WGS assembly of Panicum hallii var. hallii HAL2.</title>
        <authorList>
            <person name="Lovell J."/>
            <person name="Jenkins J."/>
            <person name="Lowry D."/>
            <person name="Mamidi S."/>
            <person name="Sreedasyam A."/>
            <person name="Weng X."/>
            <person name="Barry K."/>
            <person name="Bonette J."/>
            <person name="Campitelli B."/>
            <person name="Daum C."/>
            <person name="Gordon S."/>
            <person name="Gould B."/>
            <person name="Lipzen A."/>
            <person name="MacQueen A."/>
            <person name="Palacio-Mejia J."/>
            <person name="Plott C."/>
            <person name="Shakirov E."/>
            <person name="Shu S."/>
            <person name="Yoshinaga Y."/>
            <person name="Zane M."/>
            <person name="Rokhsar D."/>
            <person name="Grimwood J."/>
            <person name="Schmutz J."/>
            <person name="Juenger T."/>
        </authorList>
    </citation>
    <scope>NUCLEOTIDE SEQUENCE [LARGE SCALE GENOMIC DNA]</scope>
    <source>
        <strain evidence="3">cv. HAL2</strain>
    </source>
</reference>
<sequence length="144" mass="15963">MDDGVYIKIEFILFDLKWIYGPFKTLYTVNPTTNPSLSLCCIIFELALAAPSLASSTTCPHNQSRDPRYRCVPHHPQAQEQQQAAQGGRGEVLAARDSGGQRRAHRLQGRIGLESMEKHQHAADSGGDEVRRRLKATRPGRAAP</sequence>
<proteinExistence type="predicted"/>
<dbReference type="EMBL" id="CM009753">
    <property type="protein sequence ID" value="PUZ56599.1"/>
    <property type="molecule type" value="Genomic_DNA"/>
</dbReference>
<keyword evidence="3" id="KW-1185">Reference proteome</keyword>
<accession>A0A2T7DM00</accession>
<evidence type="ECO:0000313" key="3">
    <source>
        <dbReference type="Proteomes" id="UP000244336"/>
    </source>
</evidence>
<gene>
    <name evidence="2" type="ORF">GQ55_5G336900</name>
</gene>